<dbReference type="Proteomes" id="UP000078437">
    <property type="component" value="Chromosome"/>
</dbReference>
<sequence length="153" mass="17190">MNKIKGTDANASGIGAHTDLTAVVVEALDLQARARQSEAETIRQLEREGKTVVVLPNQWAHSESGLFYIVDHFKGDVISETEPWAVERANNQNAGYAVWRNGDPQGKSWRDDMDHDRHRVRHGIWRLIAEVVMGSVADTFPKPFRYVVLELVG</sequence>
<organism evidence="1 2">
    <name type="scientific">Agromyces aureus</name>
    <dbReference type="NCBI Taxonomy" id="453304"/>
    <lineage>
        <taxon>Bacteria</taxon>
        <taxon>Bacillati</taxon>
        <taxon>Actinomycetota</taxon>
        <taxon>Actinomycetes</taxon>
        <taxon>Micrococcales</taxon>
        <taxon>Microbacteriaceae</taxon>
        <taxon>Agromyces</taxon>
    </lineage>
</organism>
<reference evidence="1 2" key="1">
    <citation type="journal article" date="2016" name="Int. J. Syst. Evol. Microbiol.">
        <title>Agromyces aureus sp. nov., isolated from the rhizosphere of Salix caprea L. grown in a heavy-metal-contaminated soil.</title>
        <authorList>
            <person name="Corretto E."/>
            <person name="Antonielli L."/>
            <person name="Sessitsch A."/>
            <person name="Compant S."/>
            <person name="Gorfer M."/>
            <person name="Kuffner M."/>
            <person name="Brader G."/>
        </authorList>
    </citation>
    <scope>NUCLEOTIDE SEQUENCE [LARGE SCALE GENOMIC DNA]</scope>
    <source>
        <strain evidence="1 2">AR33</strain>
    </source>
</reference>
<dbReference type="RefSeq" id="WP_067875303.1">
    <property type="nucleotide sequence ID" value="NZ_CP013979.1"/>
</dbReference>
<evidence type="ECO:0000313" key="1">
    <source>
        <dbReference type="EMBL" id="ANJ26652.1"/>
    </source>
</evidence>
<proteinExistence type="predicted"/>
<evidence type="ECO:0000313" key="2">
    <source>
        <dbReference type="Proteomes" id="UP000078437"/>
    </source>
</evidence>
<dbReference type="EMBL" id="CP013979">
    <property type="protein sequence ID" value="ANJ26652.1"/>
    <property type="molecule type" value="Genomic_DNA"/>
</dbReference>
<gene>
    <name evidence="1" type="ORF">ATC03_07945</name>
</gene>
<protein>
    <submittedName>
        <fullName evidence="1">Uncharacterized protein</fullName>
    </submittedName>
</protein>
<name>A0A191WEK0_9MICO</name>
<accession>A0A191WEK0</accession>
<dbReference type="KEGG" id="agy:ATC03_07945"/>
<keyword evidence="2" id="KW-1185">Reference proteome</keyword>
<dbReference type="AlphaFoldDB" id="A0A191WEK0"/>
<reference evidence="2" key="2">
    <citation type="submission" date="2016-01" db="EMBL/GenBank/DDBJ databases">
        <title>Complete genome sequence of Agromyces aureus AR33T and comparison with related organisms.</title>
        <authorList>
            <person name="Corretto E."/>
            <person name="Antonielli L."/>
            <person name="Sessitsch A."/>
            <person name="Brader G."/>
        </authorList>
    </citation>
    <scope>NUCLEOTIDE SEQUENCE [LARGE SCALE GENOMIC DNA]</scope>
    <source>
        <strain evidence="2">AR33</strain>
    </source>
</reference>